<dbReference type="EMBL" id="CAADRA010006399">
    <property type="protein sequence ID" value="VFT94905.1"/>
    <property type="molecule type" value="Genomic_DNA"/>
</dbReference>
<evidence type="ECO:0000313" key="4">
    <source>
        <dbReference type="Proteomes" id="UP000332933"/>
    </source>
</evidence>
<accession>A0A485LAZ3</accession>
<dbReference type="OrthoDB" id="79752at2759"/>
<evidence type="ECO:0000256" key="1">
    <source>
        <dbReference type="SAM" id="MobiDB-lite"/>
    </source>
</evidence>
<feature type="region of interest" description="Disordered" evidence="1">
    <location>
        <begin position="132"/>
        <end position="187"/>
    </location>
</feature>
<evidence type="ECO:0000313" key="2">
    <source>
        <dbReference type="EMBL" id="KAF0690435.1"/>
    </source>
</evidence>
<proteinExistence type="predicted"/>
<name>A0A485LAZ3_9STRA</name>
<protein>
    <submittedName>
        <fullName evidence="3">Aste57867_18167 protein</fullName>
    </submittedName>
</protein>
<keyword evidence="4" id="KW-1185">Reference proteome</keyword>
<reference evidence="2" key="2">
    <citation type="submission" date="2019-06" db="EMBL/GenBank/DDBJ databases">
        <title>Genomics analysis of Aphanomyces spp. identifies a new class of oomycete effector associated with host adaptation.</title>
        <authorList>
            <person name="Gaulin E."/>
        </authorList>
    </citation>
    <scope>NUCLEOTIDE SEQUENCE</scope>
    <source>
        <strain evidence="2">CBS 578.67</strain>
    </source>
</reference>
<reference evidence="3 4" key="1">
    <citation type="submission" date="2019-03" db="EMBL/GenBank/DDBJ databases">
        <authorList>
            <person name="Gaulin E."/>
            <person name="Dumas B."/>
        </authorList>
    </citation>
    <scope>NUCLEOTIDE SEQUENCE [LARGE SCALE GENOMIC DNA]</scope>
    <source>
        <strain evidence="3">CBS 568.67</strain>
    </source>
</reference>
<feature type="compositionally biased region" description="Low complexity" evidence="1">
    <location>
        <begin position="151"/>
        <end position="166"/>
    </location>
</feature>
<evidence type="ECO:0000313" key="3">
    <source>
        <dbReference type="EMBL" id="VFT94905.1"/>
    </source>
</evidence>
<dbReference type="AlphaFoldDB" id="A0A485LAZ3"/>
<gene>
    <name evidence="3" type="primary">Aste57867_18167</name>
    <name evidence="2" type="ORF">As57867_018105</name>
    <name evidence="3" type="ORF">ASTE57867_18167</name>
</gene>
<sequence length="426" mass="48217">MSQTVATRELETDGHIRILYGFAAQKTSAVSSRDCGWWWSRILDLSMVDILALLEECEQTIAEVEDGLKRDMGPLDALLEMANDCLVAMGCIDLEATEEPATDDDDSKKNATLVDEMQALQVLLHDMMELSNDGIDTKPKKDDGDDDDGSSETASSTASSTDSRSSPCETVNSKAKKRHRTDRQRTTHEQRVMWDCFEWTRLQTHVDRHRVARLYKQEGIDKLHIEDCTRARLETVATRHAKPAPLLPQPRPTKCYLQQFHDTPLHLKMPPRSKVPLPTSKDADILLSVYVNEDRTNMTRLVASSLDDLRAKILYKFEMDAFDFVVKETAFMRPSGLFTKFVRVRTFAQLRVGDILCAIQCHKFNNRTTPPFWLDTSKAQRAKANAKRAAVTRDATRGYFKPSPLTKETLAVGSWDYNGRAIGLSE</sequence>
<dbReference type="EMBL" id="VJMH01006378">
    <property type="protein sequence ID" value="KAF0690435.1"/>
    <property type="molecule type" value="Genomic_DNA"/>
</dbReference>
<organism evidence="3 4">
    <name type="scientific">Aphanomyces stellatus</name>
    <dbReference type="NCBI Taxonomy" id="120398"/>
    <lineage>
        <taxon>Eukaryota</taxon>
        <taxon>Sar</taxon>
        <taxon>Stramenopiles</taxon>
        <taxon>Oomycota</taxon>
        <taxon>Saprolegniomycetes</taxon>
        <taxon>Saprolegniales</taxon>
        <taxon>Verrucalvaceae</taxon>
        <taxon>Aphanomyces</taxon>
    </lineage>
</organism>
<dbReference type="Proteomes" id="UP000332933">
    <property type="component" value="Unassembled WGS sequence"/>
</dbReference>